<evidence type="ECO:0000313" key="1">
    <source>
        <dbReference type="EMBL" id="MBW7459827.1"/>
    </source>
</evidence>
<sequence length="116" mass="12373">GRTPLALGLMKGIELLRQALKRDPEIVPVMVVITDGKANVGLQQGASIQDILAESRQVGGGVPAAGIHSLVLDTEQGFVKLHQARELASAMQAQYVQLEQLEGSHITAAIRDSLRI</sequence>
<gene>
    <name evidence="1" type="ORF">K0U00_37785</name>
</gene>
<comment type="caution">
    <text evidence="1">The sequence shown here is derived from an EMBL/GenBank/DDBJ whole genome shotgun (WGS) entry which is preliminary data.</text>
</comment>
<dbReference type="EMBL" id="JAHZIK010001858">
    <property type="protein sequence ID" value="MBW7459827.1"/>
    <property type="molecule type" value="Genomic_DNA"/>
</dbReference>
<accession>A0ABS7CFW4</accession>
<feature type="non-terminal residue" evidence="1">
    <location>
        <position position="1"/>
    </location>
</feature>
<dbReference type="PANTHER" id="PTHR35023">
    <property type="entry name" value="CHELATASE-RELATED"/>
    <property type="match status" value="1"/>
</dbReference>
<reference evidence="1 2" key="1">
    <citation type="submission" date="2021-07" db="EMBL/GenBank/DDBJ databases">
        <title>Paenibacillus radiodurans sp. nov., isolated from the southeastern edge of Tengger Desert.</title>
        <authorList>
            <person name="Zhang G."/>
        </authorList>
    </citation>
    <scope>NUCLEOTIDE SEQUENCE [LARGE SCALE GENOMIC DNA]</scope>
    <source>
        <strain evidence="1 2">CCM 7311</strain>
    </source>
</reference>
<dbReference type="PANTHER" id="PTHR35023:SF1">
    <property type="entry name" value="MG-PROTOPORPHYRIN IX CHELATASE"/>
    <property type="match status" value="1"/>
</dbReference>
<keyword evidence="2" id="KW-1185">Reference proteome</keyword>
<organism evidence="1 2">
    <name type="scientific">Paenibacillus sepulcri</name>
    <dbReference type="NCBI Taxonomy" id="359917"/>
    <lineage>
        <taxon>Bacteria</taxon>
        <taxon>Bacillati</taxon>
        <taxon>Bacillota</taxon>
        <taxon>Bacilli</taxon>
        <taxon>Bacillales</taxon>
        <taxon>Paenibacillaceae</taxon>
        <taxon>Paenibacillus</taxon>
    </lineage>
</organism>
<dbReference type="Gene3D" id="3.40.50.410">
    <property type="entry name" value="von Willebrand factor, type A domain"/>
    <property type="match status" value="1"/>
</dbReference>
<dbReference type="SUPFAM" id="SSF53300">
    <property type="entry name" value="vWA-like"/>
    <property type="match status" value="1"/>
</dbReference>
<name>A0ABS7CFW4_9BACL</name>
<protein>
    <submittedName>
        <fullName evidence="1">Magnesium chelatase</fullName>
    </submittedName>
</protein>
<evidence type="ECO:0000313" key="2">
    <source>
        <dbReference type="Proteomes" id="UP001519887"/>
    </source>
</evidence>
<dbReference type="InterPro" id="IPR052989">
    <property type="entry name" value="Mg-chelatase_DI-like"/>
</dbReference>
<proteinExistence type="predicted"/>
<dbReference type="Proteomes" id="UP001519887">
    <property type="component" value="Unassembled WGS sequence"/>
</dbReference>
<dbReference type="InterPro" id="IPR036465">
    <property type="entry name" value="vWFA_dom_sf"/>
</dbReference>